<evidence type="ECO:0000259" key="1">
    <source>
        <dbReference type="PROSITE" id="PS51725"/>
    </source>
</evidence>
<dbReference type="RefSeq" id="WP_046906203.1">
    <property type="nucleotide sequence ID" value="NZ_BAAAXG010000004.1"/>
</dbReference>
<dbReference type="PROSITE" id="PS51725">
    <property type="entry name" value="ABM"/>
    <property type="match status" value="1"/>
</dbReference>
<evidence type="ECO:0000313" key="2">
    <source>
        <dbReference type="EMBL" id="KKZ75080.1"/>
    </source>
</evidence>
<accession>A0A2P2GUC3</accession>
<gene>
    <name evidence="2" type="ORF">VO63_04565</name>
</gene>
<evidence type="ECO:0000313" key="3">
    <source>
        <dbReference type="Proteomes" id="UP000265325"/>
    </source>
</evidence>
<comment type="caution">
    <text evidence="2">The sequence shown here is derived from an EMBL/GenBank/DDBJ whole genome shotgun (WGS) entry which is preliminary data.</text>
</comment>
<dbReference type="InterPro" id="IPR007138">
    <property type="entry name" value="ABM_dom"/>
</dbReference>
<reference evidence="2 3" key="1">
    <citation type="submission" date="2015-05" db="EMBL/GenBank/DDBJ databases">
        <title>Draft Genome assembly of Streptomyces showdoensis.</title>
        <authorList>
            <person name="Thapa K.K."/>
            <person name="Metsa-Ketela M."/>
        </authorList>
    </citation>
    <scope>NUCLEOTIDE SEQUENCE [LARGE SCALE GENOMIC DNA]</scope>
    <source>
        <strain evidence="2 3">ATCC 15227</strain>
    </source>
</reference>
<dbReference type="EMBL" id="LAQS01000005">
    <property type="protein sequence ID" value="KKZ75080.1"/>
    <property type="molecule type" value="Genomic_DNA"/>
</dbReference>
<name>A0A2P2GUC3_STREW</name>
<proteinExistence type="predicted"/>
<dbReference type="Pfam" id="PF03992">
    <property type="entry name" value="ABM"/>
    <property type="match status" value="1"/>
</dbReference>
<dbReference type="OrthoDB" id="3382888at2"/>
<dbReference type="Gene3D" id="3.30.70.100">
    <property type="match status" value="1"/>
</dbReference>
<keyword evidence="3" id="KW-1185">Reference proteome</keyword>
<dbReference type="AlphaFoldDB" id="A0A2P2GUC3"/>
<feature type="domain" description="ABM" evidence="1">
    <location>
        <begin position="11"/>
        <end position="101"/>
    </location>
</feature>
<protein>
    <recommendedName>
        <fullName evidence="1">ABM domain-containing protein</fullName>
    </recommendedName>
</protein>
<organism evidence="2 3">
    <name type="scientific">Streptomyces showdoensis</name>
    <dbReference type="NCBI Taxonomy" id="68268"/>
    <lineage>
        <taxon>Bacteria</taxon>
        <taxon>Bacillati</taxon>
        <taxon>Actinomycetota</taxon>
        <taxon>Actinomycetes</taxon>
        <taxon>Kitasatosporales</taxon>
        <taxon>Streptomycetaceae</taxon>
        <taxon>Streptomyces</taxon>
    </lineage>
</organism>
<dbReference type="SUPFAM" id="SSF54909">
    <property type="entry name" value="Dimeric alpha+beta barrel"/>
    <property type="match status" value="1"/>
</dbReference>
<sequence length="125" mass="13648">MPDGIRHDAEVTFVNRFTVHGPAAEFEEVFARTSAFMARQPGFVRHSLLRELDDPAAYVNLAVWADRASFQRAVGRPEFAPHATALRALSRSENGLFAARLSVSGQGLEDLAEGLDDPVLGVRGE</sequence>
<dbReference type="InterPro" id="IPR011008">
    <property type="entry name" value="Dimeric_a/b-barrel"/>
</dbReference>
<dbReference type="Proteomes" id="UP000265325">
    <property type="component" value="Unassembled WGS sequence"/>
</dbReference>